<feature type="region of interest" description="Disordered" evidence="1">
    <location>
        <begin position="664"/>
        <end position="692"/>
    </location>
</feature>
<accession>A0A6A6ZAM1</accession>
<dbReference type="Proteomes" id="UP000504636">
    <property type="component" value="Unplaced"/>
</dbReference>
<dbReference type="EMBL" id="MU003692">
    <property type="protein sequence ID" value="KAF2817749.1"/>
    <property type="molecule type" value="Genomic_DNA"/>
</dbReference>
<keyword evidence="2" id="KW-0812">Transmembrane</keyword>
<keyword evidence="4" id="KW-1185">Reference proteome</keyword>
<feature type="region of interest" description="Disordered" evidence="1">
    <location>
        <begin position="326"/>
        <end position="376"/>
    </location>
</feature>
<feature type="compositionally biased region" description="Basic and acidic residues" evidence="1">
    <location>
        <begin position="326"/>
        <end position="344"/>
    </location>
</feature>
<keyword evidence="2" id="KW-0472">Membrane</keyword>
<reference evidence="5" key="2">
    <citation type="submission" date="2020-04" db="EMBL/GenBank/DDBJ databases">
        <authorList>
            <consortium name="NCBI Genome Project"/>
        </authorList>
    </citation>
    <scope>NUCLEOTIDE SEQUENCE</scope>
    <source>
        <strain evidence="5">CBS 304.34</strain>
    </source>
</reference>
<reference evidence="5" key="3">
    <citation type="submission" date="2025-04" db="UniProtKB">
        <authorList>
            <consortium name="RefSeq"/>
        </authorList>
    </citation>
    <scope>IDENTIFICATION</scope>
    <source>
        <strain evidence="5">CBS 304.34</strain>
    </source>
</reference>
<feature type="region of interest" description="Disordered" evidence="1">
    <location>
        <begin position="1"/>
        <end position="25"/>
    </location>
</feature>
<feature type="transmembrane region" description="Helical" evidence="2">
    <location>
        <begin position="32"/>
        <end position="52"/>
    </location>
</feature>
<protein>
    <submittedName>
        <fullName evidence="3 5">Uncharacterized protein</fullName>
    </submittedName>
</protein>
<dbReference type="GeneID" id="54462535"/>
<dbReference type="AlphaFoldDB" id="A0A6A6ZAM1"/>
<feature type="region of interest" description="Disordered" evidence="1">
    <location>
        <begin position="273"/>
        <end position="310"/>
    </location>
</feature>
<organism evidence="3">
    <name type="scientific">Mytilinidion resinicola</name>
    <dbReference type="NCBI Taxonomy" id="574789"/>
    <lineage>
        <taxon>Eukaryota</taxon>
        <taxon>Fungi</taxon>
        <taxon>Dikarya</taxon>
        <taxon>Ascomycota</taxon>
        <taxon>Pezizomycotina</taxon>
        <taxon>Dothideomycetes</taxon>
        <taxon>Pleosporomycetidae</taxon>
        <taxon>Mytilinidiales</taxon>
        <taxon>Mytilinidiaceae</taxon>
        <taxon>Mytilinidion</taxon>
    </lineage>
</organism>
<feature type="compositionally biased region" description="Basic and acidic residues" evidence="1">
    <location>
        <begin position="273"/>
        <end position="284"/>
    </location>
</feature>
<evidence type="ECO:0000256" key="2">
    <source>
        <dbReference type="SAM" id="Phobius"/>
    </source>
</evidence>
<sequence>MSDTTPTDEVISVSSPASQNDTPPASKPTVTLYNILYSLVSLWTIFVLPNVISSGFPALLNIPVSTYVQHDCDVSSPSPAASLSPPIPPSPWPSPIRAYNPGSQQLDKSPDYEFGDIEERGCAVSIESASQECQMKSKKPRDLRGHDTSQPIHDKLEELKNLGRNPDILKRALESGNSLESNDAVESKHPAEPVKPSKTTEKVESTARKIKLLQLGHKVKKHFEIGFTRLKFLASLLDNQIARLEFWMKLKTFGRFAEPAKGIGASEVGPEAFKEASDLQDKPQESVVQSESGKASTEVSPDEPTKADFQATRVSTDWIDSFREFFEKDSRQPQEDRPAEKSSTSDHVSIPASFHGLPEETNQADKNEFPTGQDGVLAGQAEDNVYKSCATLTKATVTKAWVRLGTYALSTRAQIRDSVHPSGSATTLSIFILLAARIFHTIEVSLVSAIVTLYIAILYHASETLAEDSPLPEILAILFLRNSRWPVCIPFSPYLLIALLLLLSRDSPFDSAASAAAAYASFLDSIMSAAREAVHNVRQRDIADTVEDTLENIGFAINDLTRAFVTDLFIHLPAFVLARLAFYADLLSSAADVIANCARDGGKAYAERSVLFPFLKRCFDGAWSAGIHVADLAIEASGWVKDWLRACVGTLTISIEDSRTREIDRRRDAKKSQESWRKIREAKERGKAEREKMDGEDWVVHSLETVMEEDEDEGFVKA</sequence>
<keyword evidence="2" id="KW-1133">Transmembrane helix</keyword>
<feature type="compositionally biased region" description="Polar residues" evidence="1">
    <location>
        <begin position="286"/>
        <end position="299"/>
    </location>
</feature>
<name>A0A6A6ZAM1_9PEZI</name>
<evidence type="ECO:0000313" key="4">
    <source>
        <dbReference type="Proteomes" id="UP000504636"/>
    </source>
</evidence>
<dbReference type="RefSeq" id="XP_033584713.1">
    <property type="nucleotide sequence ID" value="XM_033721642.1"/>
</dbReference>
<gene>
    <name evidence="3 5" type="ORF">BDZ99DRAFT_470714</name>
</gene>
<evidence type="ECO:0000313" key="3">
    <source>
        <dbReference type="EMBL" id="KAF2817749.1"/>
    </source>
</evidence>
<reference evidence="3 5" key="1">
    <citation type="journal article" date="2020" name="Stud. Mycol.">
        <title>101 Dothideomycetes genomes: a test case for predicting lifestyles and emergence of pathogens.</title>
        <authorList>
            <person name="Haridas S."/>
            <person name="Albert R."/>
            <person name="Binder M."/>
            <person name="Bloem J."/>
            <person name="Labutti K."/>
            <person name="Salamov A."/>
            <person name="Andreopoulos B."/>
            <person name="Baker S."/>
            <person name="Barry K."/>
            <person name="Bills G."/>
            <person name="Bluhm B."/>
            <person name="Cannon C."/>
            <person name="Castanera R."/>
            <person name="Culley D."/>
            <person name="Daum C."/>
            <person name="Ezra D."/>
            <person name="Gonzalez J."/>
            <person name="Henrissat B."/>
            <person name="Kuo A."/>
            <person name="Liang C."/>
            <person name="Lipzen A."/>
            <person name="Lutzoni F."/>
            <person name="Magnuson J."/>
            <person name="Mondo S."/>
            <person name="Nolan M."/>
            <person name="Ohm R."/>
            <person name="Pangilinan J."/>
            <person name="Park H.-J."/>
            <person name="Ramirez L."/>
            <person name="Alfaro M."/>
            <person name="Sun H."/>
            <person name="Tritt A."/>
            <person name="Yoshinaga Y."/>
            <person name="Zwiers L.-H."/>
            <person name="Turgeon B."/>
            <person name="Goodwin S."/>
            <person name="Spatafora J."/>
            <person name="Crous P."/>
            <person name="Grigoriev I."/>
        </authorList>
    </citation>
    <scope>NUCLEOTIDE SEQUENCE</scope>
    <source>
        <strain evidence="3 5">CBS 304.34</strain>
    </source>
</reference>
<evidence type="ECO:0000256" key="1">
    <source>
        <dbReference type="SAM" id="MobiDB-lite"/>
    </source>
</evidence>
<evidence type="ECO:0000313" key="5">
    <source>
        <dbReference type="RefSeq" id="XP_033584713.1"/>
    </source>
</evidence>
<feature type="region of interest" description="Disordered" evidence="1">
    <location>
        <begin position="177"/>
        <end position="203"/>
    </location>
</feature>
<proteinExistence type="predicted"/>